<dbReference type="EMBL" id="MCFA01000127">
    <property type="protein sequence ID" value="ORY05263.1"/>
    <property type="molecule type" value="Genomic_DNA"/>
</dbReference>
<keyword evidence="1" id="KW-0732">Signal</keyword>
<organism evidence="2 3">
    <name type="scientific">Clohesyomyces aquaticus</name>
    <dbReference type="NCBI Taxonomy" id="1231657"/>
    <lineage>
        <taxon>Eukaryota</taxon>
        <taxon>Fungi</taxon>
        <taxon>Dikarya</taxon>
        <taxon>Ascomycota</taxon>
        <taxon>Pezizomycotina</taxon>
        <taxon>Dothideomycetes</taxon>
        <taxon>Pleosporomycetidae</taxon>
        <taxon>Pleosporales</taxon>
        <taxon>Lindgomycetaceae</taxon>
        <taxon>Clohesyomyces</taxon>
    </lineage>
</organism>
<sequence length="353" mass="39594">MAPSRLFVHLLSFSTSAFAITSDEASLIAWKAYGQMMSQFITANNPLQQGTDFVYVTPPTSNFVRGGTPCPESVTNAELFNVVDPLQNSSSPLLGTDGPSYVQTLESYLQSVNITDKVLTPEQQKKLAQYDKAVTDAKTKFQKEKQAAFLAWKADEIAKYYNQSFPAWIAENDPQYSNYQQQMVTADATYNNFMLSVYGTQYNLVQEQRKTINDKAQYDQQLYPGYNMMVYPGAPNYAVSIKPFVKQEITDYVAYRPAYTLASYENVCDSFFTGSSGNTVLQYNYKNVDGHDWSTLGYSQTVKKGSAGFWGILGVKASATSEVTHFDSWVRASQIAEGRSRSHDTVQYLYSRS</sequence>
<dbReference type="AlphaFoldDB" id="A0A1Y1Z4S2"/>
<comment type="caution">
    <text evidence="2">The sequence shown here is derived from an EMBL/GenBank/DDBJ whole genome shotgun (WGS) entry which is preliminary data.</text>
</comment>
<dbReference type="Proteomes" id="UP000193144">
    <property type="component" value="Unassembled WGS sequence"/>
</dbReference>
<feature type="signal peptide" evidence="1">
    <location>
        <begin position="1"/>
        <end position="19"/>
    </location>
</feature>
<dbReference type="OrthoDB" id="5047692at2759"/>
<evidence type="ECO:0000313" key="3">
    <source>
        <dbReference type="Proteomes" id="UP000193144"/>
    </source>
</evidence>
<gene>
    <name evidence="2" type="ORF">BCR34DRAFT_46230</name>
</gene>
<name>A0A1Y1Z4S2_9PLEO</name>
<protein>
    <submittedName>
        <fullName evidence="2">Uncharacterized protein</fullName>
    </submittedName>
</protein>
<accession>A0A1Y1Z4S2</accession>
<feature type="chain" id="PRO_5012056242" evidence="1">
    <location>
        <begin position="20"/>
        <end position="353"/>
    </location>
</feature>
<evidence type="ECO:0000256" key="1">
    <source>
        <dbReference type="SAM" id="SignalP"/>
    </source>
</evidence>
<evidence type="ECO:0000313" key="2">
    <source>
        <dbReference type="EMBL" id="ORY05263.1"/>
    </source>
</evidence>
<keyword evidence="3" id="KW-1185">Reference proteome</keyword>
<proteinExistence type="predicted"/>
<reference evidence="2 3" key="1">
    <citation type="submission" date="2016-07" db="EMBL/GenBank/DDBJ databases">
        <title>Pervasive Adenine N6-methylation of Active Genes in Fungi.</title>
        <authorList>
            <consortium name="DOE Joint Genome Institute"/>
            <person name="Mondo S.J."/>
            <person name="Dannebaum R.O."/>
            <person name="Kuo R.C."/>
            <person name="Labutti K."/>
            <person name="Haridas S."/>
            <person name="Kuo A."/>
            <person name="Salamov A."/>
            <person name="Ahrendt S.R."/>
            <person name="Lipzen A."/>
            <person name="Sullivan W."/>
            <person name="Andreopoulos W.B."/>
            <person name="Clum A."/>
            <person name="Lindquist E."/>
            <person name="Daum C."/>
            <person name="Ramamoorthy G.K."/>
            <person name="Gryganskyi A."/>
            <person name="Culley D."/>
            <person name="Magnuson J.K."/>
            <person name="James T.Y."/>
            <person name="O'Malley M.A."/>
            <person name="Stajich J.E."/>
            <person name="Spatafora J.W."/>
            <person name="Visel A."/>
            <person name="Grigoriev I.V."/>
        </authorList>
    </citation>
    <scope>NUCLEOTIDE SEQUENCE [LARGE SCALE GENOMIC DNA]</scope>
    <source>
        <strain evidence="2 3">CBS 115471</strain>
    </source>
</reference>